<evidence type="ECO:0000313" key="3">
    <source>
        <dbReference type="Proteomes" id="UP000232196"/>
    </source>
</evidence>
<comment type="caution">
    <text evidence="2">The sequence shown here is derived from an EMBL/GenBank/DDBJ whole genome shotgun (WGS) entry which is preliminary data.</text>
</comment>
<dbReference type="RefSeq" id="WP_100708143.1">
    <property type="nucleotide sequence ID" value="NZ_NPDL01000012.1"/>
</dbReference>
<feature type="signal peptide" evidence="1">
    <location>
        <begin position="1"/>
        <end position="18"/>
    </location>
</feature>
<sequence>MRLLVFSIFFIFLSNACASRYSLTQAGDVGTPTKQLTKKFRIAYLGFNTFKSTKLKNPDGTVDFEALSDPYSRTIKEPVGGNFPIPGENKPNGIRKDLSQEKVSKFVKSYLEVTGPTGIKELEKFLEIAKTGENYTYSFKNLPYDYYIVGLHYPVFEKTRNIGLNFITIFSSLFSVATLGILPSYEAYAANTKVLLYDKNLNLVKELEYDNNYSVWRALWISPNPKECRIGNLECLGMFSPTLGTNPPMVFEASSPKISADLSDFINTLK</sequence>
<gene>
    <name evidence="2" type="ORF">CH357_17935</name>
</gene>
<feature type="chain" id="PRO_5014857917" description="Lipoprotein" evidence="1">
    <location>
        <begin position="19"/>
        <end position="270"/>
    </location>
</feature>
<dbReference type="OrthoDB" id="322123at2"/>
<accession>A0A2M9X8I2</accession>
<dbReference type="Proteomes" id="UP000232196">
    <property type="component" value="Unassembled WGS sequence"/>
</dbReference>
<proteinExistence type="predicted"/>
<name>A0A2M9X8I2_9LEPT</name>
<keyword evidence="3" id="KW-1185">Reference proteome</keyword>
<reference evidence="2 3" key="1">
    <citation type="submission" date="2017-07" db="EMBL/GenBank/DDBJ databases">
        <title>Leptospira spp. isolated from tropical soils.</title>
        <authorList>
            <person name="Thibeaux R."/>
            <person name="Iraola G."/>
            <person name="Ferres I."/>
            <person name="Bierque E."/>
            <person name="Girault D."/>
            <person name="Soupe-Gilbert M.-E."/>
            <person name="Picardeau M."/>
            <person name="Goarant C."/>
        </authorList>
    </citation>
    <scope>NUCLEOTIDE SEQUENCE [LARGE SCALE GENOMIC DNA]</scope>
    <source>
        <strain evidence="2 3">MCA1-C-A1</strain>
    </source>
</reference>
<evidence type="ECO:0008006" key="4">
    <source>
        <dbReference type="Google" id="ProtNLM"/>
    </source>
</evidence>
<keyword evidence="1" id="KW-0732">Signal</keyword>
<dbReference type="EMBL" id="NPDN01000011">
    <property type="protein sequence ID" value="PJZ24008.1"/>
    <property type="molecule type" value="Genomic_DNA"/>
</dbReference>
<protein>
    <recommendedName>
        <fullName evidence="4">Lipoprotein</fullName>
    </recommendedName>
</protein>
<dbReference type="AlphaFoldDB" id="A0A2M9X8I2"/>
<evidence type="ECO:0000256" key="1">
    <source>
        <dbReference type="SAM" id="SignalP"/>
    </source>
</evidence>
<evidence type="ECO:0000313" key="2">
    <source>
        <dbReference type="EMBL" id="PJZ24008.1"/>
    </source>
</evidence>
<dbReference type="NCBIfam" id="NF047480">
    <property type="entry name" value="Lepto_Lp29"/>
    <property type="match status" value="1"/>
</dbReference>
<organism evidence="2 3">
    <name type="scientific">Leptospira hartskeerlii</name>
    <dbReference type="NCBI Taxonomy" id="2023177"/>
    <lineage>
        <taxon>Bacteria</taxon>
        <taxon>Pseudomonadati</taxon>
        <taxon>Spirochaetota</taxon>
        <taxon>Spirochaetia</taxon>
        <taxon>Leptospirales</taxon>
        <taxon>Leptospiraceae</taxon>
        <taxon>Leptospira</taxon>
    </lineage>
</organism>